<name>A0A8C9GP35_9PRIM</name>
<dbReference type="Proteomes" id="UP000694416">
    <property type="component" value="Unplaced"/>
</dbReference>
<evidence type="ECO:0000313" key="3">
    <source>
        <dbReference type="Proteomes" id="UP000694416"/>
    </source>
</evidence>
<proteinExistence type="predicted"/>
<reference evidence="2" key="2">
    <citation type="submission" date="2025-09" db="UniProtKB">
        <authorList>
            <consortium name="Ensembl"/>
        </authorList>
    </citation>
    <scope>IDENTIFICATION</scope>
</reference>
<dbReference type="Ensembl" id="ENSPTET00000006498.1">
    <property type="protein sequence ID" value="ENSPTEP00000004156.1"/>
    <property type="gene ID" value="ENSPTEG00000004892.1"/>
</dbReference>
<keyword evidence="1" id="KW-0472">Membrane</keyword>
<keyword evidence="1" id="KW-1133">Transmembrane helix</keyword>
<feature type="transmembrane region" description="Helical" evidence="1">
    <location>
        <begin position="52"/>
        <end position="76"/>
    </location>
</feature>
<sequence>MLPMLGLSVNQWMLLHLACWQGKVSLPARAASDAASCGGKWRTLITEMHRSLLLMYCLCFPTAVSTVPQIMMLWQWHESYRMYLSPLCQDAR</sequence>
<evidence type="ECO:0000256" key="1">
    <source>
        <dbReference type="SAM" id="Phobius"/>
    </source>
</evidence>
<reference evidence="2" key="1">
    <citation type="submission" date="2025-08" db="UniProtKB">
        <authorList>
            <consortium name="Ensembl"/>
        </authorList>
    </citation>
    <scope>IDENTIFICATION</scope>
</reference>
<evidence type="ECO:0000313" key="2">
    <source>
        <dbReference type="Ensembl" id="ENSPTEP00000004156.1"/>
    </source>
</evidence>
<organism evidence="2 3">
    <name type="scientific">Piliocolobus tephrosceles</name>
    <name type="common">Ugandan red Colobus</name>
    <dbReference type="NCBI Taxonomy" id="591936"/>
    <lineage>
        <taxon>Eukaryota</taxon>
        <taxon>Metazoa</taxon>
        <taxon>Chordata</taxon>
        <taxon>Craniata</taxon>
        <taxon>Vertebrata</taxon>
        <taxon>Euteleostomi</taxon>
        <taxon>Mammalia</taxon>
        <taxon>Eutheria</taxon>
        <taxon>Euarchontoglires</taxon>
        <taxon>Primates</taxon>
        <taxon>Haplorrhini</taxon>
        <taxon>Catarrhini</taxon>
        <taxon>Cercopithecidae</taxon>
        <taxon>Colobinae</taxon>
        <taxon>Piliocolobus</taxon>
    </lineage>
</organism>
<accession>A0A8C9GP35</accession>
<keyword evidence="1" id="KW-0812">Transmembrane</keyword>
<keyword evidence="3" id="KW-1185">Reference proteome</keyword>
<protein>
    <submittedName>
        <fullName evidence="2">Uncharacterized protein</fullName>
    </submittedName>
</protein>
<dbReference type="AlphaFoldDB" id="A0A8C9GP35"/>